<organism evidence="15">
    <name type="scientific">Dunaliella tertiolecta</name>
    <name type="common">Green alga</name>
    <dbReference type="NCBI Taxonomy" id="3047"/>
    <lineage>
        <taxon>Eukaryota</taxon>
        <taxon>Viridiplantae</taxon>
        <taxon>Chlorophyta</taxon>
        <taxon>core chlorophytes</taxon>
        <taxon>Chlorophyceae</taxon>
        <taxon>CS clade</taxon>
        <taxon>Chlamydomonadales</taxon>
        <taxon>Dunaliellaceae</taxon>
        <taxon>Dunaliella</taxon>
    </lineage>
</organism>
<evidence type="ECO:0000256" key="6">
    <source>
        <dbReference type="ARBA" id="ARBA00023069"/>
    </source>
</evidence>
<evidence type="ECO:0000256" key="4">
    <source>
        <dbReference type="ARBA" id="ARBA00022490"/>
    </source>
</evidence>
<evidence type="ECO:0000313" key="14">
    <source>
        <dbReference type="EMBL" id="CAE0491965.1"/>
    </source>
</evidence>
<keyword evidence="8" id="KW-0966">Cell projection</keyword>
<evidence type="ECO:0000256" key="10">
    <source>
        <dbReference type="SAM" id="MobiDB-lite"/>
    </source>
</evidence>
<keyword evidence="6" id="KW-0969">Cilium</keyword>
<name>A0A6S8JR28_DUNTE</name>
<evidence type="ECO:0000313" key="13">
    <source>
        <dbReference type="EMBL" id="CAE0491964.1"/>
    </source>
</evidence>
<dbReference type="EMBL" id="HBIP01012400">
    <property type="protein sequence ID" value="CAE0491966.1"/>
    <property type="molecule type" value="Transcribed_RNA"/>
</dbReference>
<dbReference type="EMBL" id="HBIP01012396">
    <property type="protein sequence ID" value="CAE0491962.1"/>
    <property type="molecule type" value="Transcribed_RNA"/>
</dbReference>
<comment type="similarity">
    <text evidence="2">Belongs to the DRC9 family.</text>
</comment>
<dbReference type="EMBL" id="HBIP01012399">
    <property type="protein sequence ID" value="CAE0491965.1"/>
    <property type="molecule type" value="Transcribed_RNA"/>
</dbReference>
<dbReference type="PANTHER" id="PTHR14871">
    <property type="entry name" value="DYNEIN REGULATORY COMPLEX PROTEIN 9"/>
    <property type="match status" value="1"/>
</dbReference>
<dbReference type="Pfam" id="PF00612">
    <property type="entry name" value="IQ"/>
    <property type="match status" value="1"/>
</dbReference>
<dbReference type="GO" id="GO:0031514">
    <property type="term" value="C:motile cilium"/>
    <property type="evidence" value="ECO:0007669"/>
    <property type="project" value="TreeGrafter"/>
</dbReference>
<dbReference type="GO" id="GO:0005737">
    <property type="term" value="C:cytoplasm"/>
    <property type="evidence" value="ECO:0007669"/>
    <property type="project" value="TreeGrafter"/>
</dbReference>
<evidence type="ECO:0000313" key="11">
    <source>
        <dbReference type="EMBL" id="CAE0491962.1"/>
    </source>
</evidence>
<keyword evidence="4" id="KW-0963">Cytoplasm</keyword>
<sequence length="407" mass="47043">MALVGEGKVPPSISRLAADQTLELSPVEAAHVYAVLKRTLDKLALVGIITVDPKVQAQELTQSVGEEITRMIAQQKHLEQRFEELVSAQHHLRHLPNKSKLRENQAELQHVAESLRQSTKQLCRNLKDNPNVQENMAKVATERQSLAMLMSSTLTELDVYQKVTPIVASVLAHEAAKKQMERTIEHERTTTSAVKQLRNDLKDEKIDHEDKMREKKKVVEQLKHELKELHMATAVDTRFLKKDCYAGNETLQRLENTQLADMRKELTLIQQQLEIETGVHETSKEFLKRLSTRLQEESINWNQRHDDDLQAKDRDLELLKQNHIRDERRLKELEEKYKMELTLKGERDNKEAEEREKAEMDIMLHDKRLQSAIKIQAVWRGFLVRRGPSKKKGKAGKKGKSKSPGRK</sequence>
<dbReference type="InterPro" id="IPR000048">
    <property type="entry name" value="IQ_motif_EF-hand-BS"/>
</dbReference>
<evidence type="ECO:0000313" key="15">
    <source>
        <dbReference type="EMBL" id="CAE0491966.1"/>
    </source>
</evidence>
<protein>
    <recommendedName>
        <fullName evidence="3">Dynein regulatory complex protein 9</fullName>
    </recommendedName>
</protein>
<reference evidence="15" key="1">
    <citation type="submission" date="2021-01" db="EMBL/GenBank/DDBJ databases">
        <authorList>
            <person name="Corre E."/>
            <person name="Pelletier E."/>
            <person name="Niang G."/>
            <person name="Scheremetjew M."/>
            <person name="Finn R."/>
            <person name="Kale V."/>
            <person name="Holt S."/>
            <person name="Cochrane G."/>
            <person name="Meng A."/>
            <person name="Brown T."/>
            <person name="Cohen L."/>
        </authorList>
    </citation>
    <scope>NUCLEOTIDE SEQUENCE</scope>
    <source>
        <strain evidence="15">CCMP1320</strain>
    </source>
</reference>
<evidence type="ECO:0000313" key="12">
    <source>
        <dbReference type="EMBL" id="CAE0491963.1"/>
    </source>
</evidence>
<feature type="compositionally biased region" description="Basic residues" evidence="10">
    <location>
        <begin position="387"/>
        <end position="407"/>
    </location>
</feature>
<feature type="coiled-coil region" evidence="9">
    <location>
        <begin position="302"/>
        <end position="336"/>
    </location>
</feature>
<evidence type="ECO:0000256" key="7">
    <source>
        <dbReference type="ARBA" id="ARBA00023212"/>
    </source>
</evidence>
<evidence type="ECO:0000256" key="5">
    <source>
        <dbReference type="ARBA" id="ARBA00022846"/>
    </source>
</evidence>
<dbReference type="EMBL" id="HBIP01012397">
    <property type="protein sequence ID" value="CAE0491963.1"/>
    <property type="molecule type" value="Transcribed_RNA"/>
</dbReference>
<accession>A0A6S8JR28</accession>
<keyword evidence="5" id="KW-0282">Flagellum</keyword>
<dbReference type="PANTHER" id="PTHR14871:SF1">
    <property type="entry name" value="DYNEIN REGULATORY COMPLEX PROTEIN 9"/>
    <property type="match status" value="1"/>
</dbReference>
<dbReference type="AlphaFoldDB" id="A0A6S8JR28"/>
<evidence type="ECO:0000256" key="2">
    <source>
        <dbReference type="ARBA" id="ARBA00008222"/>
    </source>
</evidence>
<proteinExistence type="inferred from homology"/>
<evidence type="ECO:0000256" key="1">
    <source>
        <dbReference type="ARBA" id="ARBA00004611"/>
    </source>
</evidence>
<feature type="coiled-coil region" evidence="9">
    <location>
        <begin position="194"/>
        <end position="232"/>
    </location>
</feature>
<dbReference type="EMBL" id="HBIP01012398">
    <property type="protein sequence ID" value="CAE0491964.1"/>
    <property type="molecule type" value="Transcribed_RNA"/>
</dbReference>
<evidence type="ECO:0000256" key="9">
    <source>
        <dbReference type="SAM" id="Coils"/>
    </source>
</evidence>
<dbReference type="PROSITE" id="PS50096">
    <property type="entry name" value="IQ"/>
    <property type="match status" value="1"/>
</dbReference>
<gene>
    <name evidence="11" type="ORF">DTER00134_LOCUS7035</name>
    <name evidence="12" type="ORF">DTER00134_LOCUS7036</name>
    <name evidence="13" type="ORF">DTER00134_LOCUS7037</name>
    <name evidence="14" type="ORF">DTER00134_LOCUS7038</name>
    <name evidence="15" type="ORF">DTER00134_LOCUS7039</name>
</gene>
<feature type="region of interest" description="Disordered" evidence="10">
    <location>
        <begin position="384"/>
        <end position="407"/>
    </location>
</feature>
<dbReference type="InterPro" id="IPR042618">
    <property type="entry name" value="IQCG"/>
</dbReference>
<evidence type="ECO:0000256" key="3">
    <source>
        <dbReference type="ARBA" id="ARBA00013738"/>
    </source>
</evidence>
<keyword evidence="9" id="KW-0175">Coiled coil</keyword>
<comment type="subcellular location">
    <subcellularLocation>
        <location evidence="1">Cytoplasm</location>
        <location evidence="1">Cytoskeleton</location>
        <location evidence="1">Flagellum axoneme</location>
    </subcellularLocation>
</comment>
<keyword evidence="7" id="KW-0206">Cytoskeleton</keyword>
<dbReference type="GO" id="GO:0044782">
    <property type="term" value="P:cilium organization"/>
    <property type="evidence" value="ECO:0007669"/>
    <property type="project" value="TreeGrafter"/>
</dbReference>
<evidence type="ECO:0000256" key="8">
    <source>
        <dbReference type="ARBA" id="ARBA00023273"/>
    </source>
</evidence>